<evidence type="ECO:0000256" key="1">
    <source>
        <dbReference type="SAM" id="MobiDB-lite"/>
    </source>
</evidence>
<dbReference type="InterPro" id="IPR039499">
    <property type="entry name" value="LURA1/LRA25"/>
</dbReference>
<dbReference type="InterPro" id="IPR037443">
    <property type="entry name" value="LURAP1"/>
</dbReference>
<feature type="compositionally biased region" description="Polar residues" evidence="1">
    <location>
        <begin position="200"/>
        <end position="223"/>
    </location>
</feature>
<feature type="region of interest" description="Disordered" evidence="1">
    <location>
        <begin position="200"/>
        <end position="232"/>
    </location>
</feature>
<feature type="region of interest" description="Disordered" evidence="1">
    <location>
        <begin position="262"/>
        <end position="283"/>
    </location>
</feature>
<dbReference type="RefSeq" id="XP_028986739.1">
    <property type="nucleotide sequence ID" value="XM_029130906.3"/>
</dbReference>
<organism evidence="2 3">
    <name type="scientific">Betta splendens</name>
    <name type="common">Siamese fighting fish</name>
    <dbReference type="NCBI Taxonomy" id="158456"/>
    <lineage>
        <taxon>Eukaryota</taxon>
        <taxon>Metazoa</taxon>
        <taxon>Chordata</taxon>
        <taxon>Craniata</taxon>
        <taxon>Vertebrata</taxon>
        <taxon>Euteleostomi</taxon>
        <taxon>Actinopterygii</taxon>
        <taxon>Neopterygii</taxon>
        <taxon>Teleostei</taxon>
        <taxon>Neoteleostei</taxon>
        <taxon>Acanthomorphata</taxon>
        <taxon>Anabantaria</taxon>
        <taxon>Anabantiformes</taxon>
        <taxon>Anabantoidei</taxon>
        <taxon>Osphronemidae</taxon>
        <taxon>Betta</taxon>
    </lineage>
</organism>
<reference evidence="3" key="1">
    <citation type="submission" date="2025-08" db="UniProtKB">
        <authorList>
            <consortium name="RefSeq"/>
        </authorList>
    </citation>
    <scope>IDENTIFICATION</scope>
</reference>
<evidence type="ECO:0000313" key="3">
    <source>
        <dbReference type="RefSeq" id="XP_028986739.1"/>
    </source>
</evidence>
<evidence type="ECO:0000313" key="2">
    <source>
        <dbReference type="Proteomes" id="UP000515150"/>
    </source>
</evidence>
<feature type="region of interest" description="Disordered" evidence="1">
    <location>
        <begin position="130"/>
        <end position="153"/>
    </location>
</feature>
<keyword evidence="2" id="KW-1185">Reference proteome</keyword>
<gene>
    <name evidence="3" type="primary">LOC114843969</name>
</gene>
<dbReference type="Proteomes" id="UP000515150">
    <property type="component" value="Chromosome 17"/>
</dbReference>
<dbReference type="KEGG" id="bspl:114843969"/>
<dbReference type="PANTHER" id="PTHR33767">
    <property type="entry name" value="LEUCINE RICH ADAPTOR PROTEIN 1-LIKE"/>
    <property type="match status" value="1"/>
</dbReference>
<proteinExistence type="predicted"/>
<dbReference type="OrthoDB" id="8911462at2759"/>
<dbReference type="PANTHER" id="PTHR33767:SF2">
    <property type="entry name" value="LEUCINE RICH ADAPTOR PROTEIN 1"/>
    <property type="match status" value="1"/>
</dbReference>
<dbReference type="InParanoid" id="A0A6P7L135"/>
<accession>A0A6P7L135</accession>
<dbReference type="GO" id="GO:0001819">
    <property type="term" value="P:positive regulation of cytokine production"/>
    <property type="evidence" value="ECO:0007669"/>
    <property type="project" value="TreeGrafter"/>
</dbReference>
<name>A0A6P7L135_BETSP</name>
<dbReference type="GeneID" id="114843969"/>
<sequence length="301" mass="33328">MEDAIFRDSHLYPDLTELETKVGRKTPEGLLRWMRDAATGADRDLGRDVDDGGARSSALNDGVSVKINHLKEELKRLRTADVKILGQLVNVHEGIETMRWLMENRGALASGGSSLTGSVSSLVNVDESWTDPCRETPSPICPQDLTENTERESHRLQLPLSDDGDFNQKSNMSIINHQSEGRPLGSSNSGLSWFMPQSLAQPSANTASDVSGASLPESQTQDPEASPLKSIKSNAKTIKRVLLRSSRVRKEVTARTSSSIFTTESEETKTEHQTHKRFRTSLDNTTSSLEEDWMEDEVTFL</sequence>
<dbReference type="GO" id="GO:0043123">
    <property type="term" value="P:positive regulation of canonical NF-kappaB signal transduction"/>
    <property type="evidence" value="ECO:0007669"/>
    <property type="project" value="InterPro"/>
</dbReference>
<dbReference type="Pfam" id="PF14854">
    <property type="entry name" value="LURAP"/>
    <property type="match status" value="1"/>
</dbReference>
<dbReference type="AlphaFoldDB" id="A0A6P7L135"/>
<protein>
    <submittedName>
        <fullName evidence="3">Uncharacterized protein LOC114843969</fullName>
    </submittedName>
</protein>